<gene>
    <name evidence="1" type="ORF">LCGC14_0224730</name>
</gene>
<dbReference type="EMBL" id="LAZR01000107">
    <property type="protein sequence ID" value="KKN90889.1"/>
    <property type="molecule type" value="Genomic_DNA"/>
</dbReference>
<dbReference type="AlphaFoldDB" id="A0A0F9UGW0"/>
<reference evidence="1" key="1">
    <citation type="journal article" date="2015" name="Nature">
        <title>Complex archaea that bridge the gap between prokaryotes and eukaryotes.</title>
        <authorList>
            <person name="Spang A."/>
            <person name="Saw J.H."/>
            <person name="Jorgensen S.L."/>
            <person name="Zaremba-Niedzwiedzka K."/>
            <person name="Martijn J."/>
            <person name="Lind A.E."/>
            <person name="van Eijk R."/>
            <person name="Schleper C."/>
            <person name="Guy L."/>
            <person name="Ettema T.J."/>
        </authorList>
    </citation>
    <scope>NUCLEOTIDE SEQUENCE</scope>
</reference>
<sequence>MIPINCELCKKHLEDTFFIEKYKTKDVCEIDNKITSELLGFECEDFKLSKWVLVQYLEKLRNKK</sequence>
<proteinExistence type="predicted"/>
<comment type="caution">
    <text evidence="1">The sequence shown here is derived from an EMBL/GenBank/DDBJ whole genome shotgun (WGS) entry which is preliminary data.</text>
</comment>
<organism evidence="1">
    <name type="scientific">marine sediment metagenome</name>
    <dbReference type="NCBI Taxonomy" id="412755"/>
    <lineage>
        <taxon>unclassified sequences</taxon>
        <taxon>metagenomes</taxon>
        <taxon>ecological metagenomes</taxon>
    </lineage>
</organism>
<protein>
    <submittedName>
        <fullName evidence="1">Uncharacterized protein</fullName>
    </submittedName>
</protein>
<accession>A0A0F9UGW0</accession>
<name>A0A0F9UGW0_9ZZZZ</name>
<evidence type="ECO:0000313" key="1">
    <source>
        <dbReference type="EMBL" id="KKN90889.1"/>
    </source>
</evidence>